<evidence type="ECO:0000259" key="2">
    <source>
        <dbReference type="SMART" id="SM00822"/>
    </source>
</evidence>
<dbReference type="InterPro" id="IPR057326">
    <property type="entry name" value="KR_dom"/>
</dbReference>
<proteinExistence type="inferred from homology"/>
<protein>
    <submittedName>
        <fullName evidence="3">3-oxoacyl-ACP reductase</fullName>
    </submittedName>
</protein>
<evidence type="ECO:0000256" key="1">
    <source>
        <dbReference type="ARBA" id="ARBA00006484"/>
    </source>
</evidence>
<evidence type="ECO:0000313" key="4">
    <source>
        <dbReference type="Proteomes" id="UP000192721"/>
    </source>
</evidence>
<dbReference type="Proteomes" id="UP000192721">
    <property type="component" value="Unassembled WGS sequence"/>
</dbReference>
<dbReference type="NCBIfam" id="NF004202">
    <property type="entry name" value="PRK05653.2-2"/>
    <property type="match status" value="1"/>
</dbReference>
<dbReference type="GO" id="GO:0016616">
    <property type="term" value="F:oxidoreductase activity, acting on the CH-OH group of donors, NAD or NADP as acceptor"/>
    <property type="evidence" value="ECO:0007669"/>
    <property type="project" value="TreeGrafter"/>
</dbReference>
<dbReference type="PRINTS" id="PR00080">
    <property type="entry name" value="SDRFAMILY"/>
</dbReference>
<dbReference type="Gene3D" id="3.40.50.720">
    <property type="entry name" value="NAD(P)-binding Rossmann-like Domain"/>
    <property type="match status" value="1"/>
</dbReference>
<comment type="similarity">
    <text evidence="1">Belongs to the short-chain dehydrogenases/reductases (SDR) family.</text>
</comment>
<dbReference type="PANTHER" id="PTHR42760">
    <property type="entry name" value="SHORT-CHAIN DEHYDROGENASES/REDUCTASES FAMILY MEMBER"/>
    <property type="match status" value="1"/>
</dbReference>
<dbReference type="InterPro" id="IPR036291">
    <property type="entry name" value="NAD(P)-bd_dom_sf"/>
</dbReference>
<gene>
    <name evidence="3" type="ORF">B0T45_13315</name>
</gene>
<dbReference type="RefSeq" id="WP_081555797.1">
    <property type="nucleotide sequence ID" value="NZ_MUKV01000016.1"/>
</dbReference>
<name>A0A1W0CU79_9NEIS</name>
<dbReference type="GO" id="GO:0030497">
    <property type="term" value="P:fatty acid elongation"/>
    <property type="evidence" value="ECO:0007669"/>
    <property type="project" value="TreeGrafter"/>
</dbReference>
<sequence>MLTPLKDKTVLITGGTAGIGLGLARAFARAGARVAISGRSRDKLDAALALLRAEGRNASGHIADVGRPEDVARLMADTATQNGLDVLCCNAGVFPSAPLESMSAQEWDQVQHTNVRGNFLCVQAALPYLRQAEYGRVILTSSITGPVTGYAGWSHYGASKAAQLGFMRSAALELARDDITINAVLPGNVLTEGLRELGEDYLDKMAAAVPLRRLGSVDDIANAALFFASKEAGFITGQTLIVDGGQVLPESLDALAG</sequence>
<dbReference type="PRINTS" id="PR00081">
    <property type="entry name" value="GDHRDH"/>
</dbReference>
<feature type="domain" description="Ketoreductase" evidence="2">
    <location>
        <begin position="8"/>
        <end position="187"/>
    </location>
</feature>
<comment type="caution">
    <text evidence="3">The sequence shown here is derived from an EMBL/GenBank/DDBJ whole genome shotgun (WGS) entry which is preliminary data.</text>
</comment>
<reference evidence="3 4" key="1">
    <citation type="submission" date="2017-02" db="EMBL/GenBank/DDBJ databases">
        <title>Chromobacterium haemolyticum H5244.</title>
        <authorList>
            <person name="Gulvik C.A."/>
        </authorList>
    </citation>
    <scope>NUCLEOTIDE SEQUENCE [LARGE SCALE GENOMIC DNA]</scope>
    <source>
        <strain evidence="3 4">H5244</strain>
    </source>
</reference>
<dbReference type="EMBL" id="MUKV01000016">
    <property type="protein sequence ID" value="OQS38233.1"/>
    <property type="molecule type" value="Genomic_DNA"/>
</dbReference>
<dbReference type="InterPro" id="IPR002347">
    <property type="entry name" value="SDR_fam"/>
</dbReference>
<dbReference type="CDD" id="cd05233">
    <property type="entry name" value="SDR_c"/>
    <property type="match status" value="1"/>
</dbReference>
<evidence type="ECO:0000313" key="3">
    <source>
        <dbReference type="EMBL" id="OQS38233.1"/>
    </source>
</evidence>
<dbReference type="FunFam" id="3.40.50.720:FF:000084">
    <property type="entry name" value="Short-chain dehydrogenase reductase"/>
    <property type="match status" value="1"/>
</dbReference>
<organism evidence="3 4">
    <name type="scientific">Chromobacterium haemolyticum</name>
    <dbReference type="NCBI Taxonomy" id="394935"/>
    <lineage>
        <taxon>Bacteria</taxon>
        <taxon>Pseudomonadati</taxon>
        <taxon>Pseudomonadota</taxon>
        <taxon>Betaproteobacteria</taxon>
        <taxon>Neisseriales</taxon>
        <taxon>Chromobacteriaceae</taxon>
        <taxon>Chromobacterium</taxon>
    </lineage>
</organism>
<dbReference type="NCBIfam" id="NF009468">
    <property type="entry name" value="PRK12826.1-4"/>
    <property type="match status" value="1"/>
</dbReference>
<accession>A0A1W0CU79</accession>
<dbReference type="SMART" id="SM00822">
    <property type="entry name" value="PKS_KR"/>
    <property type="match status" value="1"/>
</dbReference>
<dbReference type="Pfam" id="PF13561">
    <property type="entry name" value="adh_short_C2"/>
    <property type="match status" value="1"/>
</dbReference>
<dbReference type="SUPFAM" id="SSF51735">
    <property type="entry name" value="NAD(P)-binding Rossmann-fold domains"/>
    <property type="match status" value="1"/>
</dbReference>
<dbReference type="AlphaFoldDB" id="A0A1W0CU79"/>
<dbReference type="PANTHER" id="PTHR42760:SF135">
    <property type="entry name" value="BLL7886 PROTEIN"/>
    <property type="match status" value="1"/>
</dbReference>